<dbReference type="EMBL" id="CAJVRM010000072">
    <property type="protein sequence ID" value="CAG8973500.1"/>
    <property type="molecule type" value="Genomic_DNA"/>
</dbReference>
<feature type="transmembrane region" description="Helical" evidence="1">
    <location>
        <begin position="53"/>
        <end position="76"/>
    </location>
</feature>
<dbReference type="Proteomes" id="UP000701801">
    <property type="component" value="Unassembled WGS sequence"/>
</dbReference>
<evidence type="ECO:0000313" key="2">
    <source>
        <dbReference type="EMBL" id="CAG8973500.1"/>
    </source>
</evidence>
<gene>
    <name evidence="2" type="ORF">HYALB_00002825</name>
</gene>
<protein>
    <submittedName>
        <fullName evidence="2">Uncharacterized protein</fullName>
    </submittedName>
</protein>
<keyword evidence="3" id="KW-1185">Reference proteome</keyword>
<keyword evidence="1" id="KW-0812">Transmembrane</keyword>
<evidence type="ECO:0000256" key="1">
    <source>
        <dbReference type="SAM" id="Phobius"/>
    </source>
</evidence>
<keyword evidence="1" id="KW-1133">Transmembrane helix</keyword>
<reference evidence="2" key="1">
    <citation type="submission" date="2021-07" db="EMBL/GenBank/DDBJ databases">
        <authorList>
            <person name="Durling M."/>
        </authorList>
    </citation>
    <scope>NUCLEOTIDE SEQUENCE</scope>
</reference>
<feature type="transmembrane region" description="Helical" evidence="1">
    <location>
        <begin position="20"/>
        <end position="41"/>
    </location>
</feature>
<comment type="caution">
    <text evidence="2">The sequence shown here is derived from an EMBL/GenBank/DDBJ whole genome shotgun (WGS) entry which is preliminary data.</text>
</comment>
<accession>A0A9N9PZ51</accession>
<sequence length="80" mass="9167">MQLPPLEPNYVDPVTRGWEHRIIIILVFPLVLVIVGIRIFTRLRISRSFGVDDWLIIAAPVCFLSISCSFALEIVVRMKC</sequence>
<evidence type="ECO:0000313" key="3">
    <source>
        <dbReference type="Proteomes" id="UP000701801"/>
    </source>
</evidence>
<keyword evidence="1" id="KW-0472">Membrane</keyword>
<organism evidence="2 3">
    <name type="scientific">Hymenoscyphus albidus</name>
    <dbReference type="NCBI Taxonomy" id="595503"/>
    <lineage>
        <taxon>Eukaryota</taxon>
        <taxon>Fungi</taxon>
        <taxon>Dikarya</taxon>
        <taxon>Ascomycota</taxon>
        <taxon>Pezizomycotina</taxon>
        <taxon>Leotiomycetes</taxon>
        <taxon>Helotiales</taxon>
        <taxon>Helotiaceae</taxon>
        <taxon>Hymenoscyphus</taxon>
    </lineage>
</organism>
<proteinExistence type="predicted"/>
<dbReference type="OrthoDB" id="4525788at2759"/>
<dbReference type="AlphaFoldDB" id="A0A9N9PZ51"/>
<name>A0A9N9PZ51_9HELO</name>